<organism evidence="2 3">
    <name type="scientific">Sphingobacterium phlebotomi</name>
    <dbReference type="NCBI Taxonomy" id="2605433"/>
    <lineage>
        <taxon>Bacteria</taxon>
        <taxon>Pseudomonadati</taxon>
        <taxon>Bacteroidota</taxon>
        <taxon>Sphingobacteriia</taxon>
        <taxon>Sphingobacteriales</taxon>
        <taxon>Sphingobacteriaceae</taxon>
        <taxon>Sphingobacterium</taxon>
    </lineage>
</organism>
<dbReference type="RefSeq" id="WP_148919508.1">
    <property type="nucleotide sequence ID" value="NZ_VTAV01000007.1"/>
</dbReference>
<reference evidence="2 3" key="1">
    <citation type="submission" date="2019-08" db="EMBL/GenBank/DDBJ databases">
        <title>Phlebobacter frassis gen. nov. sp. nov., a new member of family Sphingobacteriaceae isolated from sand fly rearing media.</title>
        <authorList>
            <person name="Kakumanu M.L."/>
            <person name="Marayati B.F."/>
            <person name="Wada-Katsumata A."/>
            <person name="Wasserberg G."/>
            <person name="Schal C."/>
            <person name="Apperson C.S."/>
            <person name="Ponnusamy L."/>
        </authorList>
    </citation>
    <scope>NUCLEOTIDE SEQUENCE [LARGE SCALE GENOMIC DNA]</scope>
    <source>
        <strain evidence="2 3">SSI9</strain>
    </source>
</reference>
<comment type="caution">
    <text evidence="2">The sequence shown here is derived from an EMBL/GenBank/DDBJ whole genome shotgun (WGS) entry which is preliminary data.</text>
</comment>
<feature type="signal peptide" evidence="1">
    <location>
        <begin position="1"/>
        <end position="22"/>
    </location>
</feature>
<evidence type="ECO:0000313" key="2">
    <source>
        <dbReference type="EMBL" id="TYR35841.1"/>
    </source>
</evidence>
<protein>
    <submittedName>
        <fullName evidence="2">Uncharacterized protein</fullName>
    </submittedName>
</protein>
<evidence type="ECO:0000313" key="3">
    <source>
        <dbReference type="Proteomes" id="UP000322362"/>
    </source>
</evidence>
<name>A0A5D4H473_9SPHI</name>
<feature type="chain" id="PRO_5022793170" evidence="1">
    <location>
        <begin position="23"/>
        <end position="185"/>
    </location>
</feature>
<accession>A0A5D4H473</accession>
<evidence type="ECO:0000256" key="1">
    <source>
        <dbReference type="SAM" id="SignalP"/>
    </source>
</evidence>
<dbReference type="AlphaFoldDB" id="A0A5D4H473"/>
<sequence length="185" mass="21449">MKVYQKLLLVFVFLYLSNPTAAQTDPEKIKKVENDFNFLLYFKREYERYDAALKYPNIPKTRRDSLQVKKDSWYNKYVQKAKSIRENTDFYLPVINEAIKNGRVESDQPERVLYNHVNTLLPFDGELNSVSRLELHKLVKQYIIEADTLLPAKTKAYRKVGHDVGGNDFGLPVEASCADSCAEAF</sequence>
<keyword evidence="3" id="KW-1185">Reference proteome</keyword>
<gene>
    <name evidence="2" type="ORF">FXV77_12255</name>
</gene>
<dbReference type="EMBL" id="VTAV01000007">
    <property type="protein sequence ID" value="TYR35841.1"/>
    <property type="molecule type" value="Genomic_DNA"/>
</dbReference>
<keyword evidence="1" id="KW-0732">Signal</keyword>
<dbReference type="Proteomes" id="UP000322362">
    <property type="component" value="Unassembled WGS sequence"/>
</dbReference>
<proteinExistence type="predicted"/>